<gene>
    <name evidence="2" type="ORF">GCM10017786_21160</name>
</gene>
<dbReference type="Gene3D" id="3.30.9.10">
    <property type="entry name" value="D-Amino Acid Oxidase, subunit A, domain 2"/>
    <property type="match status" value="1"/>
</dbReference>
<dbReference type="Proteomes" id="UP000605897">
    <property type="component" value="Unassembled WGS sequence"/>
</dbReference>
<evidence type="ECO:0000259" key="1">
    <source>
        <dbReference type="Pfam" id="PF01266"/>
    </source>
</evidence>
<dbReference type="Pfam" id="PF01266">
    <property type="entry name" value="DAO"/>
    <property type="match status" value="1"/>
</dbReference>
<dbReference type="InterPro" id="IPR006076">
    <property type="entry name" value="FAD-dep_OxRdtase"/>
</dbReference>
<name>A0ABQ3IQT2_9PSEU</name>
<dbReference type="SUPFAM" id="SSF51905">
    <property type="entry name" value="FAD/NAD(P)-binding domain"/>
    <property type="match status" value="1"/>
</dbReference>
<feature type="domain" description="FAD dependent oxidoreductase" evidence="1">
    <location>
        <begin position="30"/>
        <end position="380"/>
    </location>
</feature>
<dbReference type="Gene3D" id="3.50.50.60">
    <property type="entry name" value="FAD/NAD(P)-binding domain"/>
    <property type="match status" value="1"/>
</dbReference>
<dbReference type="InterPro" id="IPR036188">
    <property type="entry name" value="FAD/NAD-bd_sf"/>
</dbReference>
<comment type="caution">
    <text evidence="2">The sequence shown here is derived from an EMBL/GenBank/DDBJ whole genome shotgun (WGS) entry which is preliminary data.</text>
</comment>
<dbReference type="PANTHER" id="PTHR13847:SF281">
    <property type="entry name" value="FAD DEPENDENT OXIDOREDUCTASE DOMAIN-CONTAINING PROTEIN"/>
    <property type="match status" value="1"/>
</dbReference>
<protein>
    <submittedName>
        <fullName evidence="2">Oxidoreductase</fullName>
    </submittedName>
</protein>
<proteinExistence type="predicted"/>
<dbReference type="PANTHER" id="PTHR13847">
    <property type="entry name" value="SARCOSINE DEHYDROGENASE-RELATED"/>
    <property type="match status" value="1"/>
</dbReference>
<keyword evidence="3" id="KW-1185">Reference proteome</keyword>
<accession>A0ABQ3IQT2</accession>
<sequence length="429" mass="46233">MNMTYLSGSGWADRPTTLEPAADGNLSCEIAVLGGGLGGMAAALRLAELGHDVILVEADVCGWGASARNAGYVTGTVGSDPRILSRFYPDRAAGLFRFARNAVTHTEKLIASQDIDCGYRQTGVFSAAPTAAGFRRVRATTKSGKRSTVATADQAGIPPAFHGGVHVHVGGILNPGEFALGVRDLVRASTIRVFEQTPVQHVADTGDSVEIAVPGGRIRAERAILTTNAFTNQLEIAPRRLSTPVWVTAVETEPVPPEMLDDAGWTSRVPIVTTHLLMQSFRTTDRNTIVFSTRKLQMSRHPKADRLPDRAVVDDLVRGFRERFPTLGDISPRRAWGGWIGMTPANLAVAGQATPRVAYSMACNGHGLPQAPYLATLLADHLAGEAMHDDLRTVWRESPRFAPGVVNPATIRLGWLADRLTDRLGRLRR</sequence>
<evidence type="ECO:0000313" key="2">
    <source>
        <dbReference type="EMBL" id="GHE88904.1"/>
    </source>
</evidence>
<dbReference type="EMBL" id="BNAU01000002">
    <property type="protein sequence ID" value="GHE88904.1"/>
    <property type="molecule type" value="Genomic_DNA"/>
</dbReference>
<evidence type="ECO:0000313" key="3">
    <source>
        <dbReference type="Proteomes" id="UP000605897"/>
    </source>
</evidence>
<organism evidence="2 3">
    <name type="scientific">Amycolatopsis deserti</name>
    <dbReference type="NCBI Taxonomy" id="185696"/>
    <lineage>
        <taxon>Bacteria</taxon>
        <taxon>Bacillati</taxon>
        <taxon>Actinomycetota</taxon>
        <taxon>Actinomycetes</taxon>
        <taxon>Pseudonocardiales</taxon>
        <taxon>Pseudonocardiaceae</taxon>
        <taxon>Amycolatopsis</taxon>
    </lineage>
</organism>
<reference evidence="3" key="1">
    <citation type="journal article" date="2019" name="Int. J. Syst. Evol. Microbiol.">
        <title>The Global Catalogue of Microorganisms (GCM) 10K type strain sequencing project: providing services to taxonomists for standard genome sequencing and annotation.</title>
        <authorList>
            <consortium name="The Broad Institute Genomics Platform"/>
            <consortium name="The Broad Institute Genome Sequencing Center for Infectious Disease"/>
            <person name="Wu L."/>
            <person name="Ma J."/>
        </authorList>
    </citation>
    <scope>NUCLEOTIDE SEQUENCE [LARGE SCALE GENOMIC DNA]</scope>
    <source>
        <strain evidence="3">CGMCC 4.7677</strain>
    </source>
</reference>